<feature type="compositionally biased region" description="Basic residues" evidence="1">
    <location>
        <begin position="78"/>
        <end position="87"/>
    </location>
</feature>
<accession>A0AAV3Q408</accession>
<proteinExistence type="predicted"/>
<dbReference type="EMBL" id="BAABME010019676">
    <property type="protein sequence ID" value="GAA0158008.1"/>
    <property type="molecule type" value="Genomic_DNA"/>
</dbReference>
<reference evidence="2 3" key="1">
    <citation type="submission" date="2024-01" db="EMBL/GenBank/DDBJ databases">
        <title>The complete chloroplast genome sequence of Lithospermum erythrorhizon: insights into the phylogenetic relationship among Boraginaceae species and the maternal lineages of purple gromwells.</title>
        <authorList>
            <person name="Okada T."/>
            <person name="Watanabe K."/>
        </authorList>
    </citation>
    <scope>NUCLEOTIDE SEQUENCE [LARGE SCALE GENOMIC DNA]</scope>
</reference>
<name>A0AAV3Q408_LITER</name>
<evidence type="ECO:0000256" key="1">
    <source>
        <dbReference type="SAM" id="MobiDB-lite"/>
    </source>
</evidence>
<feature type="region of interest" description="Disordered" evidence="1">
    <location>
        <begin position="1"/>
        <end position="101"/>
    </location>
</feature>
<feature type="compositionally biased region" description="Basic and acidic residues" evidence="1">
    <location>
        <begin position="23"/>
        <end position="40"/>
    </location>
</feature>
<evidence type="ECO:0000313" key="3">
    <source>
        <dbReference type="Proteomes" id="UP001454036"/>
    </source>
</evidence>
<keyword evidence="3" id="KW-1185">Reference proteome</keyword>
<feature type="region of interest" description="Disordered" evidence="1">
    <location>
        <begin position="117"/>
        <end position="142"/>
    </location>
</feature>
<sequence>MCLGLRKIKGRDQSGTKDGGSTEEGKSMEDVPVDGKKDTPLDDADELIDVPPSGSELSKATKGQLNVDEMTTGGDGSKKRRKLRKGVPTRLVRSKPNSMDQIVEESDDDVVFLSEKAGTGRKRTRASLSATREAAQGGRRGL</sequence>
<dbReference type="AlphaFoldDB" id="A0AAV3Q408"/>
<dbReference type="Proteomes" id="UP001454036">
    <property type="component" value="Unassembled WGS sequence"/>
</dbReference>
<organism evidence="2 3">
    <name type="scientific">Lithospermum erythrorhizon</name>
    <name type="common">Purple gromwell</name>
    <name type="synonym">Lithospermum officinale var. erythrorhizon</name>
    <dbReference type="NCBI Taxonomy" id="34254"/>
    <lineage>
        <taxon>Eukaryota</taxon>
        <taxon>Viridiplantae</taxon>
        <taxon>Streptophyta</taxon>
        <taxon>Embryophyta</taxon>
        <taxon>Tracheophyta</taxon>
        <taxon>Spermatophyta</taxon>
        <taxon>Magnoliopsida</taxon>
        <taxon>eudicotyledons</taxon>
        <taxon>Gunneridae</taxon>
        <taxon>Pentapetalae</taxon>
        <taxon>asterids</taxon>
        <taxon>lamiids</taxon>
        <taxon>Boraginales</taxon>
        <taxon>Boraginaceae</taxon>
        <taxon>Boraginoideae</taxon>
        <taxon>Lithospermeae</taxon>
        <taxon>Lithospermum</taxon>
    </lineage>
</organism>
<comment type="caution">
    <text evidence="2">The sequence shown here is derived from an EMBL/GenBank/DDBJ whole genome shotgun (WGS) entry which is preliminary data.</text>
</comment>
<evidence type="ECO:0000313" key="2">
    <source>
        <dbReference type="EMBL" id="GAA0158008.1"/>
    </source>
</evidence>
<feature type="compositionally biased region" description="Polar residues" evidence="1">
    <location>
        <begin position="55"/>
        <end position="64"/>
    </location>
</feature>
<protein>
    <submittedName>
        <fullName evidence="2">Uncharacterized protein</fullName>
    </submittedName>
</protein>
<gene>
    <name evidence="2" type="ORF">LIER_38568</name>
</gene>